<feature type="region of interest" description="Disordered" evidence="1">
    <location>
        <begin position="1"/>
        <end position="53"/>
    </location>
</feature>
<dbReference type="GO" id="GO:0016757">
    <property type="term" value="F:glycosyltransferase activity"/>
    <property type="evidence" value="ECO:0007669"/>
    <property type="project" value="UniProtKB-KW"/>
</dbReference>
<reference evidence="4" key="2">
    <citation type="submission" date="2013-12" db="EMBL/GenBank/DDBJ databases">
        <title>Evolution of pathogenesis and genome organization in the Tremellales.</title>
        <authorList>
            <person name="Cuomo C."/>
            <person name="Litvintseva A."/>
            <person name="Heitman J."/>
            <person name="Chen Y."/>
            <person name="Sun S."/>
            <person name="Springer D."/>
            <person name="Dromer F."/>
            <person name="Young S."/>
            <person name="Zeng Q."/>
            <person name="Chapman S."/>
            <person name="Gujja S."/>
            <person name="Saif S."/>
            <person name="Birren B."/>
        </authorList>
    </citation>
    <scope>NUCLEOTIDE SEQUENCE [LARGE SCALE GENOMIC DNA]</scope>
    <source>
        <strain evidence="4">BCC8398</strain>
    </source>
</reference>
<proteinExistence type="predicted"/>
<keyword evidence="3" id="KW-0808">Transferase</keyword>
<dbReference type="PANTHER" id="PTHR34144:SF5">
    <property type="entry name" value="ALPHA-1,3-MANNOSYLTRANSFERASE CMT1"/>
    <property type="match status" value="1"/>
</dbReference>
<feature type="compositionally biased region" description="Polar residues" evidence="1">
    <location>
        <begin position="1"/>
        <end position="10"/>
    </location>
</feature>
<dbReference type="InterPro" id="IPR021047">
    <property type="entry name" value="Mannosyltransferase_CMT1"/>
</dbReference>
<dbReference type="PANTHER" id="PTHR34144">
    <property type="entry name" value="CHROMOSOME 8, WHOLE GENOME SHOTGUN SEQUENCE"/>
    <property type="match status" value="1"/>
</dbReference>
<dbReference type="Pfam" id="PF11735">
    <property type="entry name" value="CAP59_mtransfer"/>
    <property type="match status" value="1"/>
</dbReference>
<keyword evidence="2" id="KW-0472">Membrane</keyword>
<keyword evidence="2" id="KW-1133">Transmembrane helix</keyword>
<evidence type="ECO:0000313" key="3">
    <source>
        <dbReference type="EMBL" id="OCF35193.1"/>
    </source>
</evidence>
<organism evidence="3 4">
    <name type="scientific">Kwoniella heveanensis BCC8398</name>
    <dbReference type="NCBI Taxonomy" id="1296120"/>
    <lineage>
        <taxon>Eukaryota</taxon>
        <taxon>Fungi</taxon>
        <taxon>Dikarya</taxon>
        <taxon>Basidiomycota</taxon>
        <taxon>Agaricomycotina</taxon>
        <taxon>Tremellomycetes</taxon>
        <taxon>Tremellales</taxon>
        <taxon>Cryptococcaceae</taxon>
        <taxon>Kwoniella</taxon>
    </lineage>
</organism>
<evidence type="ECO:0000313" key="4">
    <source>
        <dbReference type="Proteomes" id="UP000092666"/>
    </source>
</evidence>
<keyword evidence="4" id="KW-1185">Reference proteome</keyword>
<gene>
    <name evidence="3" type="ORF">I316_03235</name>
</gene>
<feature type="transmembrane region" description="Helical" evidence="2">
    <location>
        <begin position="65"/>
        <end position="83"/>
    </location>
</feature>
<dbReference type="AlphaFoldDB" id="A0A1B9GVY4"/>
<name>A0A1B9GVY4_9TREE</name>
<evidence type="ECO:0000256" key="2">
    <source>
        <dbReference type="SAM" id="Phobius"/>
    </source>
</evidence>
<keyword evidence="2" id="KW-0812">Transmembrane</keyword>
<sequence>MQRRSSSSSLFKAFKPSTPPLPQSHLPSYFPVQPPAGASAGDNDHEHGHAHSYHSSILSRPHLRFPLVVALITALLFLYSLLFSRPDPSIHHSLQFPGMFPSRPSQLHVNDPELGHLINSTYTSYLATCPGGVSPVYLDPALTASQQERYSILKRGRGRYMLVTNTRQIQDHLPDLLNSIVVLTKYLGKDKIALSMLEGPSGDCTPQILKDVLIPLTETMGISSKYVRIATDEPKIDWNQHNRIEKISELRNRALQPLWEEWKDDIQAVVFFNDVYIHAGDVLELLFQHVKGGAAITTGMDWWKKRPEYYYDIWVGRTIDTGDLFYPIDWTWWSPSSDLFPNSPKSKELYESLKPFQVFSTWNAMAVLDPKPFLPPFNIRFRRSDRSQDECAASECTLIASDFWKIGFGKVQVVPSVQFAYERDVALDIIEDLGKQKWQLGWIDGVPPKDEQSTKTDWINRPPPKVRCHPWPEVNGLSANVWEETKWVGPWAGYE</sequence>
<dbReference type="OrthoDB" id="262547at2759"/>
<accession>A0A1B9GVY4</accession>
<dbReference type="EMBL" id="KI669500">
    <property type="protein sequence ID" value="OCF35193.1"/>
    <property type="molecule type" value="Genomic_DNA"/>
</dbReference>
<keyword evidence="3" id="KW-0328">Glycosyltransferase</keyword>
<reference evidence="3 4" key="1">
    <citation type="submission" date="2013-07" db="EMBL/GenBank/DDBJ databases">
        <title>The Genome Sequence of Cryptococcus heveanensis BCC8398.</title>
        <authorList>
            <consortium name="The Broad Institute Genome Sequencing Platform"/>
            <person name="Cuomo C."/>
            <person name="Litvintseva A."/>
            <person name="Chen Y."/>
            <person name="Heitman J."/>
            <person name="Sun S."/>
            <person name="Springer D."/>
            <person name="Dromer F."/>
            <person name="Young S.K."/>
            <person name="Zeng Q."/>
            <person name="Gargeya S."/>
            <person name="Fitzgerald M."/>
            <person name="Abouelleil A."/>
            <person name="Alvarado L."/>
            <person name="Berlin A.M."/>
            <person name="Chapman S.B."/>
            <person name="Dewar J."/>
            <person name="Goldberg J."/>
            <person name="Griggs A."/>
            <person name="Gujja S."/>
            <person name="Hansen M."/>
            <person name="Howarth C."/>
            <person name="Imamovic A."/>
            <person name="Larimer J."/>
            <person name="McCowan C."/>
            <person name="Murphy C."/>
            <person name="Pearson M."/>
            <person name="Priest M."/>
            <person name="Roberts A."/>
            <person name="Saif S."/>
            <person name="Shea T."/>
            <person name="Sykes S."/>
            <person name="Wortman J."/>
            <person name="Nusbaum C."/>
            <person name="Birren B."/>
        </authorList>
    </citation>
    <scope>NUCLEOTIDE SEQUENCE [LARGE SCALE GENOMIC DNA]</scope>
    <source>
        <strain evidence="3 4">BCC8398</strain>
    </source>
</reference>
<dbReference type="Proteomes" id="UP000092666">
    <property type="component" value="Unassembled WGS sequence"/>
</dbReference>
<evidence type="ECO:0000256" key="1">
    <source>
        <dbReference type="SAM" id="MobiDB-lite"/>
    </source>
</evidence>
<protein>
    <submittedName>
        <fullName evidence="3">Alpha-1,3-mannosyltransferase CMT1</fullName>
    </submittedName>
</protein>